<dbReference type="EMBL" id="MU006354">
    <property type="protein sequence ID" value="KAF2845115.1"/>
    <property type="molecule type" value="Genomic_DNA"/>
</dbReference>
<dbReference type="InterPro" id="IPR001214">
    <property type="entry name" value="SET_dom"/>
</dbReference>
<gene>
    <name evidence="2" type="ORF">T440DRAFT_483671</name>
</gene>
<proteinExistence type="predicted"/>
<dbReference type="PROSITE" id="PS50280">
    <property type="entry name" value="SET"/>
    <property type="match status" value="1"/>
</dbReference>
<dbReference type="OrthoDB" id="438641at2759"/>
<protein>
    <submittedName>
        <fullName evidence="2">SET domain-containing protein</fullName>
    </submittedName>
</protein>
<organism evidence="2 3">
    <name type="scientific">Plenodomus tracheiphilus IPT5</name>
    <dbReference type="NCBI Taxonomy" id="1408161"/>
    <lineage>
        <taxon>Eukaryota</taxon>
        <taxon>Fungi</taxon>
        <taxon>Dikarya</taxon>
        <taxon>Ascomycota</taxon>
        <taxon>Pezizomycotina</taxon>
        <taxon>Dothideomycetes</taxon>
        <taxon>Pleosporomycetidae</taxon>
        <taxon>Pleosporales</taxon>
        <taxon>Pleosporineae</taxon>
        <taxon>Leptosphaeriaceae</taxon>
        <taxon>Plenodomus</taxon>
    </lineage>
</organism>
<dbReference type="PANTHER" id="PTHR47643">
    <property type="entry name" value="TPR DOMAIN PROTEIN (AFU_ORTHOLOGUE AFUA_5G12710)"/>
    <property type="match status" value="1"/>
</dbReference>
<dbReference type="PANTHER" id="PTHR47643:SF2">
    <property type="entry name" value="TPR DOMAIN PROTEIN (AFU_ORTHOLOGUE AFUA_5G12710)"/>
    <property type="match status" value="1"/>
</dbReference>
<evidence type="ECO:0000313" key="2">
    <source>
        <dbReference type="EMBL" id="KAF2845115.1"/>
    </source>
</evidence>
<keyword evidence="3" id="KW-1185">Reference proteome</keyword>
<dbReference type="SMART" id="SM00317">
    <property type="entry name" value="SET"/>
    <property type="match status" value="1"/>
</dbReference>
<dbReference type="Proteomes" id="UP000799423">
    <property type="component" value="Unassembled WGS sequence"/>
</dbReference>
<evidence type="ECO:0000313" key="3">
    <source>
        <dbReference type="Proteomes" id="UP000799423"/>
    </source>
</evidence>
<evidence type="ECO:0000259" key="1">
    <source>
        <dbReference type="PROSITE" id="PS50280"/>
    </source>
</evidence>
<name>A0A6A7ASN3_9PLEO</name>
<dbReference type="AlphaFoldDB" id="A0A6A7ASN3"/>
<accession>A0A6A7ASN3</accession>
<reference evidence="2" key="1">
    <citation type="submission" date="2020-01" db="EMBL/GenBank/DDBJ databases">
        <authorList>
            <consortium name="DOE Joint Genome Institute"/>
            <person name="Haridas S."/>
            <person name="Albert R."/>
            <person name="Binder M."/>
            <person name="Bloem J."/>
            <person name="Labutti K."/>
            <person name="Salamov A."/>
            <person name="Andreopoulos B."/>
            <person name="Baker S.E."/>
            <person name="Barry K."/>
            <person name="Bills G."/>
            <person name="Bluhm B.H."/>
            <person name="Cannon C."/>
            <person name="Castanera R."/>
            <person name="Culley D.E."/>
            <person name="Daum C."/>
            <person name="Ezra D."/>
            <person name="Gonzalez J.B."/>
            <person name="Henrissat B."/>
            <person name="Kuo A."/>
            <person name="Liang C."/>
            <person name="Lipzen A."/>
            <person name="Lutzoni F."/>
            <person name="Magnuson J."/>
            <person name="Mondo S."/>
            <person name="Nolan M."/>
            <person name="Ohm R."/>
            <person name="Pangilinan J."/>
            <person name="Park H.-J."/>
            <person name="Ramirez L."/>
            <person name="Alfaro M."/>
            <person name="Sun H."/>
            <person name="Tritt A."/>
            <person name="Yoshinaga Y."/>
            <person name="Zwiers L.-H."/>
            <person name="Turgeon B.G."/>
            <person name="Goodwin S.B."/>
            <person name="Spatafora J.W."/>
            <person name="Crous P.W."/>
            <person name="Grigoriev I.V."/>
        </authorList>
    </citation>
    <scope>NUCLEOTIDE SEQUENCE</scope>
    <source>
        <strain evidence="2">IPT5</strain>
    </source>
</reference>
<feature type="domain" description="SET" evidence="1">
    <location>
        <begin position="313"/>
        <end position="496"/>
    </location>
</feature>
<dbReference type="InterPro" id="IPR053209">
    <property type="entry name" value="Gramillin-biosynth_MTr"/>
</dbReference>
<dbReference type="InterPro" id="IPR046341">
    <property type="entry name" value="SET_dom_sf"/>
</dbReference>
<dbReference type="SUPFAM" id="SSF82199">
    <property type="entry name" value="SET domain"/>
    <property type="match status" value="1"/>
</dbReference>
<sequence length="688" mass="77470">MAGPELLSNVYEEAPDEIKLLQAKEEQVFGTIPVSRPSRTTLLQNHNRNIKDLAEGRLPPRSFILPAPYPPARTPIFEAERIYISQVQTAARKIDTVLYVRTIADPYVYSSSITIIEDEFGSAARLTVCNLDDTTHDPLLLNGSVLAIAQPCWSLAPGNDRHIRVDHPSDLVVLDPSLDSVPLAWRRRATKSELKDAATLRRDADVMFLKKRFRKALQIERFVPRHLYLHRGHDPSPAVISKDATSAPRDLQIAHLGCLLESQPAPPRSLKDLVSRIMTDLGRYQASADYDFKSLSYRVGPLTLHLDTKSYISDIEVRSTSNHGRGLFATRQFKTGDLIMAEKAFALPGYIFNDQSSECALYSIGDGTATDRAGALLFKELVQKLQYNPRQRKRFFDLDDGGYWRKNGWTTHDGEDVPVDVFRIEHIRRRNCFSAPLRSLDLLTKPSPVRNGFWIHTSYTNHACLPNSVRAFIGDMLFVRATRDIDQGEEITSQYLAPELAYEARQQSFEGTWGFICDCTLCSHDKSVGKALEEHRLAIFEELKISAMKLGAAPTITALKKFAKRLRDLEALYADEAYAELPSLCLVHPTIYLTEAFRTLKSTNKMIESARKLLTYFGIITRVEDEHFSVVKNVGLVNVEAVRALKYMAEGYKTLGRMSLAGEILNAAKVWFRVITGADVGVEEFMEG</sequence>
<dbReference type="Gene3D" id="2.170.270.10">
    <property type="entry name" value="SET domain"/>
    <property type="match status" value="1"/>
</dbReference>
<dbReference type="Pfam" id="PF00856">
    <property type="entry name" value="SET"/>
    <property type="match status" value="1"/>
</dbReference>